<sequence>MLVLSGVAVIIIGFALGVNPLLVTVLAALASGLASGQGVGATVAALGHAFVHDDFIAIGWLVLPVIGLLESRGLRERVRLLVARRAGVRVGRLLVSYLAVRQVSAAIGLSAIGGQAQSVRPVLAPMVEAAAETAGPLDASARPRLRAWAAATDNIGLFFGEDVFLAMGAVLLMRGMLLQAGVAADPWRLSLWAVPVAVFAFLAHAARLLRRDRR</sequence>
<dbReference type="EMBL" id="JACHXV010000006">
    <property type="protein sequence ID" value="MBB3174102.1"/>
    <property type="molecule type" value="Genomic_DNA"/>
</dbReference>
<keyword evidence="1" id="KW-1133">Transmembrane helix</keyword>
<feature type="transmembrane region" description="Helical" evidence="1">
    <location>
        <begin position="7"/>
        <end position="29"/>
    </location>
</feature>
<evidence type="ECO:0000313" key="2">
    <source>
        <dbReference type="EMBL" id="MBB3174102.1"/>
    </source>
</evidence>
<dbReference type="InterPro" id="IPR010374">
    <property type="entry name" value="DUF969"/>
</dbReference>
<dbReference type="Pfam" id="PF06149">
    <property type="entry name" value="DUF969"/>
    <property type="match status" value="1"/>
</dbReference>
<comment type="caution">
    <text evidence="2">The sequence shown here is derived from an EMBL/GenBank/DDBJ whole genome shotgun (WGS) entry which is preliminary data.</text>
</comment>
<keyword evidence="1" id="KW-0812">Transmembrane</keyword>
<dbReference type="AlphaFoldDB" id="A0A839V3F0"/>
<dbReference type="RefSeq" id="WP_183275132.1">
    <property type="nucleotide sequence ID" value="NZ_JACHXV010000006.1"/>
</dbReference>
<name>A0A839V3F0_9PROT</name>
<feature type="transmembrane region" description="Helical" evidence="1">
    <location>
        <begin position="49"/>
        <end position="69"/>
    </location>
</feature>
<evidence type="ECO:0000256" key="1">
    <source>
        <dbReference type="SAM" id="Phobius"/>
    </source>
</evidence>
<reference evidence="2 3" key="1">
    <citation type="submission" date="2020-08" db="EMBL/GenBank/DDBJ databases">
        <title>Genomic Encyclopedia of Type Strains, Phase III (KMG-III): the genomes of soil and plant-associated and newly described type strains.</title>
        <authorList>
            <person name="Whitman W."/>
        </authorList>
    </citation>
    <scope>NUCLEOTIDE SEQUENCE [LARGE SCALE GENOMIC DNA]</scope>
    <source>
        <strain evidence="2 3">CECT 8088</strain>
    </source>
</reference>
<feature type="transmembrane region" description="Helical" evidence="1">
    <location>
        <begin position="163"/>
        <end position="183"/>
    </location>
</feature>
<accession>A0A839V3F0</accession>
<keyword evidence="3" id="KW-1185">Reference proteome</keyword>
<organism evidence="2 3">
    <name type="scientific">Endobacter medicaginis</name>
    <dbReference type="NCBI Taxonomy" id="1181271"/>
    <lineage>
        <taxon>Bacteria</taxon>
        <taxon>Pseudomonadati</taxon>
        <taxon>Pseudomonadota</taxon>
        <taxon>Alphaproteobacteria</taxon>
        <taxon>Acetobacterales</taxon>
        <taxon>Acetobacteraceae</taxon>
        <taxon>Endobacter</taxon>
    </lineage>
</organism>
<gene>
    <name evidence="2" type="ORF">FHR90_001938</name>
</gene>
<dbReference type="Proteomes" id="UP000557688">
    <property type="component" value="Unassembled WGS sequence"/>
</dbReference>
<evidence type="ECO:0000313" key="3">
    <source>
        <dbReference type="Proteomes" id="UP000557688"/>
    </source>
</evidence>
<keyword evidence="1" id="KW-0472">Membrane</keyword>
<proteinExistence type="predicted"/>
<feature type="transmembrane region" description="Helical" evidence="1">
    <location>
        <begin position="189"/>
        <end position="209"/>
    </location>
</feature>
<protein>
    <submittedName>
        <fullName evidence="2">Putative membrane protein</fullName>
    </submittedName>
</protein>